<comment type="subcellular location">
    <subcellularLocation>
        <location evidence="1">Cell membrane</location>
        <topology evidence="1">Multi-pass membrane protein</topology>
    </subcellularLocation>
</comment>
<keyword evidence="5 8" id="KW-1133">Transmembrane helix</keyword>
<name>A0A1E2RYQ8_9HYPH</name>
<reference evidence="10 11" key="1">
    <citation type="submission" date="2016-07" db="EMBL/GenBank/DDBJ databases">
        <title>Draft genome sequence of Methyloligella halotolerans C2T (VKM B-2706T=CCUG 61687T=DSM 25045T), a halotolerant polyhydroxybutyrate accumulating methylotroph.</title>
        <authorList>
            <person name="Vasilenko O.V."/>
            <person name="Doronina N.V."/>
            <person name="Poroshina M.N."/>
            <person name="Tarlachkov S.V."/>
            <person name="Trotsenko Y.A."/>
        </authorList>
    </citation>
    <scope>NUCLEOTIDE SEQUENCE [LARGE SCALE GENOMIC DNA]</scope>
    <source>
        <strain evidence="10 11">VKM B-2706</strain>
    </source>
</reference>
<comment type="caution">
    <text evidence="10">The sequence shown here is derived from an EMBL/GenBank/DDBJ whole genome shotgun (WGS) entry which is preliminary data.</text>
</comment>
<evidence type="ECO:0000259" key="9">
    <source>
        <dbReference type="SMART" id="SM00014"/>
    </source>
</evidence>
<dbReference type="SUPFAM" id="SSF48317">
    <property type="entry name" value="Acid phosphatase/Vanadium-dependent haloperoxidase"/>
    <property type="match status" value="1"/>
</dbReference>
<feature type="transmembrane region" description="Helical" evidence="8">
    <location>
        <begin position="99"/>
        <end position="121"/>
    </location>
</feature>
<sequence>MQGRNGESQLSGVRQAIGAMPLRDKAIIAGSLIAFGMFFLDPLVLRWARELDPNVRHIFWTITDVGKSGWVLIVSGTAVLAFVALGYRATHRRLRIGRLYAGQIAAFIFLSIATTGLFAAFCKLAIGRARPRLYDQVGSFHFSPFAFDANVASFPSGHATTTFALATALAVLWPRYAVPLFTAAAWIAASRFLMGAHYVSDVVAGALAGTVGTLLIRRMLCTRRSIFQDAGDGPCLRGKRIASRFQARPSLLPVTMPGLSGWLDRVAPERTPLSSEREDGAIGPNPPPAESSGPDDRGRGLSRRETSFPPFAANLGPENPSESASR</sequence>
<dbReference type="GO" id="GO:0016787">
    <property type="term" value="F:hydrolase activity"/>
    <property type="evidence" value="ECO:0007669"/>
    <property type="project" value="UniProtKB-KW"/>
</dbReference>
<keyword evidence="4" id="KW-0378">Hydrolase</keyword>
<feature type="transmembrane region" description="Helical" evidence="8">
    <location>
        <begin position="195"/>
        <end position="216"/>
    </location>
</feature>
<dbReference type="AlphaFoldDB" id="A0A1E2RYQ8"/>
<feature type="transmembrane region" description="Helical" evidence="8">
    <location>
        <begin position="26"/>
        <end position="48"/>
    </location>
</feature>
<feature type="compositionally biased region" description="Basic and acidic residues" evidence="7">
    <location>
        <begin position="294"/>
        <end position="306"/>
    </location>
</feature>
<feature type="domain" description="Phosphatidic acid phosphatase type 2/haloperoxidase" evidence="9">
    <location>
        <begin position="106"/>
        <end position="217"/>
    </location>
</feature>
<evidence type="ECO:0000256" key="3">
    <source>
        <dbReference type="ARBA" id="ARBA00022692"/>
    </source>
</evidence>
<dbReference type="STRING" id="1177755.A7A08_01398"/>
<keyword evidence="11" id="KW-1185">Reference proteome</keyword>
<dbReference type="EMBL" id="MASI01000003">
    <property type="protein sequence ID" value="ODA67367.1"/>
    <property type="molecule type" value="Genomic_DNA"/>
</dbReference>
<evidence type="ECO:0000313" key="11">
    <source>
        <dbReference type="Proteomes" id="UP000095087"/>
    </source>
</evidence>
<protein>
    <submittedName>
        <fullName evidence="10">Undecaprenyl pyrophosphate phosphatase</fullName>
    </submittedName>
</protein>
<evidence type="ECO:0000256" key="7">
    <source>
        <dbReference type="SAM" id="MobiDB-lite"/>
    </source>
</evidence>
<evidence type="ECO:0000256" key="6">
    <source>
        <dbReference type="ARBA" id="ARBA00023136"/>
    </source>
</evidence>
<dbReference type="GO" id="GO:0005886">
    <property type="term" value="C:plasma membrane"/>
    <property type="evidence" value="ECO:0007669"/>
    <property type="project" value="UniProtKB-SubCell"/>
</dbReference>
<feature type="region of interest" description="Disordered" evidence="7">
    <location>
        <begin position="271"/>
        <end position="326"/>
    </location>
</feature>
<evidence type="ECO:0000256" key="8">
    <source>
        <dbReference type="SAM" id="Phobius"/>
    </source>
</evidence>
<dbReference type="PANTHER" id="PTHR14969">
    <property type="entry name" value="SPHINGOSINE-1-PHOSPHATE PHOSPHOHYDROLASE"/>
    <property type="match status" value="1"/>
</dbReference>
<dbReference type="PANTHER" id="PTHR14969:SF62">
    <property type="entry name" value="DECAPRENYLPHOSPHORYL-5-PHOSPHORIBOSE PHOSPHATASE RV3807C-RELATED"/>
    <property type="match status" value="1"/>
</dbReference>
<dbReference type="InterPro" id="IPR000326">
    <property type="entry name" value="PAP2/HPO"/>
</dbReference>
<evidence type="ECO:0000256" key="2">
    <source>
        <dbReference type="ARBA" id="ARBA00022475"/>
    </source>
</evidence>
<dbReference type="InterPro" id="IPR036938">
    <property type="entry name" value="PAP2/HPO_sf"/>
</dbReference>
<accession>A0A1E2RYQ8</accession>
<dbReference type="SMART" id="SM00014">
    <property type="entry name" value="acidPPc"/>
    <property type="match status" value="1"/>
</dbReference>
<dbReference type="Pfam" id="PF01569">
    <property type="entry name" value="PAP2"/>
    <property type="match status" value="1"/>
</dbReference>
<dbReference type="Proteomes" id="UP000095087">
    <property type="component" value="Unassembled WGS sequence"/>
</dbReference>
<organism evidence="10 11">
    <name type="scientific">Methyloligella halotolerans</name>
    <dbReference type="NCBI Taxonomy" id="1177755"/>
    <lineage>
        <taxon>Bacteria</taxon>
        <taxon>Pseudomonadati</taxon>
        <taxon>Pseudomonadota</taxon>
        <taxon>Alphaproteobacteria</taxon>
        <taxon>Hyphomicrobiales</taxon>
        <taxon>Hyphomicrobiaceae</taxon>
        <taxon>Methyloligella</taxon>
    </lineage>
</organism>
<proteinExistence type="predicted"/>
<evidence type="ECO:0000256" key="1">
    <source>
        <dbReference type="ARBA" id="ARBA00004651"/>
    </source>
</evidence>
<keyword evidence="6 8" id="KW-0472">Membrane</keyword>
<feature type="transmembrane region" description="Helical" evidence="8">
    <location>
        <begin position="68"/>
        <end position="87"/>
    </location>
</feature>
<gene>
    <name evidence="10" type="ORF">A7A08_01398</name>
</gene>
<evidence type="ECO:0000256" key="4">
    <source>
        <dbReference type="ARBA" id="ARBA00022801"/>
    </source>
</evidence>
<keyword evidence="2" id="KW-1003">Cell membrane</keyword>
<keyword evidence="3 8" id="KW-0812">Transmembrane</keyword>
<evidence type="ECO:0000313" key="10">
    <source>
        <dbReference type="EMBL" id="ODA67367.1"/>
    </source>
</evidence>
<evidence type="ECO:0000256" key="5">
    <source>
        <dbReference type="ARBA" id="ARBA00022989"/>
    </source>
</evidence>
<dbReference type="Gene3D" id="1.20.144.10">
    <property type="entry name" value="Phosphatidic acid phosphatase type 2/haloperoxidase"/>
    <property type="match status" value="2"/>
</dbReference>